<comment type="caution">
    <text evidence="2">The sequence shown here is derived from an EMBL/GenBank/DDBJ whole genome shotgun (WGS) entry which is preliminary data.</text>
</comment>
<dbReference type="Gene3D" id="3.90.70.80">
    <property type="match status" value="1"/>
</dbReference>
<dbReference type="InterPro" id="IPR038765">
    <property type="entry name" value="Papain-like_cys_pep_sf"/>
</dbReference>
<proteinExistence type="predicted"/>
<dbReference type="AlphaFoldDB" id="A0A812R5Y5"/>
<dbReference type="InterPro" id="IPR003323">
    <property type="entry name" value="OTU_dom"/>
</dbReference>
<evidence type="ECO:0000259" key="1">
    <source>
        <dbReference type="PROSITE" id="PS50802"/>
    </source>
</evidence>
<dbReference type="Proteomes" id="UP000649617">
    <property type="component" value="Unassembled WGS sequence"/>
</dbReference>
<dbReference type="PROSITE" id="PS50802">
    <property type="entry name" value="OTU"/>
    <property type="match status" value="1"/>
</dbReference>
<feature type="domain" description="OTU" evidence="1">
    <location>
        <begin position="572"/>
        <end position="700"/>
    </location>
</feature>
<dbReference type="CDD" id="cd22744">
    <property type="entry name" value="OTU"/>
    <property type="match status" value="1"/>
</dbReference>
<keyword evidence="3" id="KW-1185">Reference proteome</keyword>
<dbReference type="GO" id="GO:0004843">
    <property type="term" value="F:cysteine-type deubiquitinase activity"/>
    <property type="evidence" value="ECO:0007669"/>
    <property type="project" value="TreeGrafter"/>
</dbReference>
<dbReference type="EMBL" id="CAJNIZ010019258">
    <property type="protein sequence ID" value="CAE7423514.1"/>
    <property type="molecule type" value="Genomic_DNA"/>
</dbReference>
<accession>A0A812R5Y5</accession>
<dbReference type="GO" id="GO:0016579">
    <property type="term" value="P:protein deubiquitination"/>
    <property type="evidence" value="ECO:0007669"/>
    <property type="project" value="TreeGrafter"/>
</dbReference>
<name>A0A812R5Y5_SYMPI</name>
<dbReference type="PANTHER" id="PTHR12419">
    <property type="entry name" value="OTU DOMAIN CONTAINING PROTEIN"/>
    <property type="match status" value="1"/>
</dbReference>
<reference evidence="2" key="1">
    <citation type="submission" date="2021-02" db="EMBL/GenBank/DDBJ databases">
        <authorList>
            <person name="Dougan E. K."/>
            <person name="Rhodes N."/>
            <person name="Thang M."/>
            <person name="Chan C."/>
        </authorList>
    </citation>
    <scope>NUCLEOTIDE SEQUENCE</scope>
</reference>
<dbReference type="InterPro" id="IPR050704">
    <property type="entry name" value="Peptidase_C85-like"/>
</dbReference>
<dbReference type="Pfam" id="PF02338">
    <property type="entry name" value="OTU"/>
    <property type="match status" value="1"/>
</dbReference>
<evidence type="ECO:0000313" key="3">
    <source>
        <dbReference type="Proteomes" id="UP000649617"/>
    </source>
</evidence>
<dbReference type="OrthoDB" id="410543at2759"/>
<evidence type="ECO:0000313" key="2">
    <source>
        <dbReference type="EMBL" id="CAE7423514.1"/>
    </source>
</evidence>
<protein>
    <submittedName>
        <fullName evidence="2">OTU5 protein</fullName>
    </submittedName>
</protein>
<sequence>MCWLAGCANGIPNMSEQEWSNVDHGSAVKVPGEVPQQTSCQSDAVSGHLQTEQHVQHSYFSEHATAVSEHASPGNLPVRVPSSVKGDAVAQESASLEVSSDEINRVPNSSLLGALLQFGMPAVDDQVCEQPDRVAVTTCMQIVEQVGMKQDSGPALAGCQVSRHMTLPVETSKAKPDAPPQQRQGAKLVGCGDALVPYMCSAVASLQVCFAYLCGMRVGEASHPGPEIGQTDAAHQVKHDHSTGVRVGEAKNPGPSPFGPELENMIKQYVMEAVREAIKEAFQNLGFSAPDWNAPVVPFNKLSAAIDATDANAVLEGVILANKQEVEHAKIMLQGSKAQDKFLLIYLAKEEKSQKIPGRIQDQLCFRDAIVLQCHSSAVSQSPTPAGLANAPVKVAPLQSIAVYVQVPKQYASDQLWSSFCKNASKTAATWAADRHVQPLDSFNWAEEKQRAGGQELQAFGIMRAGDLLPSLMNLCRGSGRYRGDKDLVALLAETDTGPLTLWASVAPARTLQKSQRKLPQGAVPVVAPKQRSTAFPTASKALTEPEVGADGKPVSGAKRTKCDVGTVPDALKMIEIAKDGNCIYRAVSEGLTWLSGGKLRVEHREMRAKAITHLQKHRAAYSAQWDGESPSGDPTQSFDDYLAASARDSSYGSPLEVEALARVFDVQIILIPCLADFAVMSFRTSQAKRVLVLWYHDST</sequence>
<dbReference type="SUPFAM" id="SSF54001">
    <property type="entry name" value="Cysteine proteinases"/>
    <property type="match status" value="1"/>
</dbReference>
<gene>
    <name evidence="2" type="primary">OTU5</name>
    <name evidence="2" type="ORF">SPIL2461_LOCUS10394</name>
</gene>
<organism evidence="2 3">
    <name type="scientific">Symbiodinium pilosum</name>
    <name type="common">Dinoflagellate</name>
    <dbReference type="NCBI Taxonomy" id="2952"/>
    <lineage>
        <taxon>Eukaryota</taxon>
        <taxon>Sar</taxon>
        <taxon>Alveolata</taxon>
        <taxon>Dinophyceae</taxon>
        <taxon>Suessiales</taxon>
        <taxon>Symbiodiniaceae</taxon>
        <taxon>Symbiodinium</taxon>
    </lineage>
</organism>